<gene>
    <name evidence="2" type="ORF">EWM64_g384</name>
</gene>
<dbReference type="EMBL" id="SFCI01000018">
    <property type="protein sequence ID" value="TFY83631.1"/>
    <property type="molecule type" value="Genomic_DNA"/>
</dbReference>
<reference evidence="2 3" key="1">
    <citation type="submission" date="2019-02" db="EMBL/GenBank/DDBJ databases">
        <title>Genome sequencing of the rare red list fungi Hericium alpestre (H. flagellum).</title>
        <authorList>
            <person name="Buettner E."/>
            <person name="Kellner H."/>
        </authorList>
    </citation>
    <scope>NUCLEOTIDE SEQUENCE [LARGE SCALE GENOMIC DNA]</scope>
    <source>
        <strain evidence="2 3">DSM 108284</strain>
    </source>
</reference>
<keyword evidence="1" id="KW-0812">Transmembrane</keyword>
<evidence type="ECO:0000256" key="1">
    <source>
        <dbReference type="SAM" id="Phobius"/>
    </source>
</evidence>
<keyword evidence="3" id="KW-1185">Reference proteome</keyword>
<accession>A0A4Z0ABA7</accession>
<dbReference type="STRING" id="135208.A0A4Z0ABA7"/>
<evidence type="ECO:0008006" key="4">
    <source>
        <dbReference type="Google" id="ProtNLM"/>
    </source>
</evidence>
<dbReference type="SUPFAM" id="SSF50044">
    <property type="entry name" value="SH3-domain"/>
    <property type="match status" value="1"/>
</dbReference>
<name>A0A4Z0ABA7_9AGAM</name>
<keyword evidence="1" id="KW-1133">Transmembrane helix</keyword>
<organism evidence="2 3">
    <name type="scientific">Hericium alpestre</name>
    <dbReference type="NCBI Taxonomy" id="135208"/>
    <lineage>
        <taxon>Eukaryota</taxon>
        <taxon>Fungi</taxon>
        <taxon>Dikarya</taxon>
        <taxon>Basidiomycota</taxon>
        <taxon>Agaricomycotina</taxon>
        <taxon>Agaricomycetes</taxon>
        <taxon>Russulales</taxon>
        <taxon>Hericiaceae</taxon>
        <taxon>Hericium</taxon>
    </lineage>
</organism>
<protein>
    <recommendedName>
        <fullName evidence="4">SH3 domain-containing protein</fullName>
    </recommendedName>
</protein>
<dbReference type="AlphaFoldDB" id="A0A4Z0ABA7"/>
<proteinExistence type="predicted"/>
<feature type="transmembrane region" description="Helical" evidence="1">
    <location>
        <begin position="27"/>
        <end position="47"/>
    </location>
</feature>
<dbReference type="Proteomes" id="UP000298061">
    <property type="component" value="Unassembled WGS sequence"/>
</dbReference>
<comment type="caution">
    <text evidence="2">The sequence shown here is derived from an EMBL/GenBank/DDBJ whole genome shotgun (WGS) entry which is preliminary data.</text>
</comment>
<dbReference type="OrthoDB" id="5340910at2759"/>
<keyword evidence="1" id="KW-0472">Membrane</keyword>
<evidence type="ECO:0000313" key="2">
    <source>
        <dbReference type="EMBL" id="TFY83631.1"/>
    </source>
</evidence>
<evidence type="ECO:0000313" key="3">
    <source>
        <dbReference type="Proteomes" id="UP000298061"/>
    </source>
</evidence>
<dbReference type="InterPro" id="IPR036028">
    <property type="entry name" value="SH3-like_dom_sf"/>
</dbReference>
<sequence>MAPHAVLFTRDALDDADRSGSSSKGTIIAGICVAAASALAVALWLGIRWYRKRLQRKREDARGAAFLNVKGIVKVDDEKDMLSIPPESQFSRAQLGPTIVMPNKTIRPGATKDEIIRYHADHGTLTRPFSSYAPQGPDTLPHLTIGEARPISTISFTPPLSPNRNSSPLSSIFPRASMASGFSDGSSRHGVEKRKVRQLFNPVLPDELVINVGERITVVQSFDDGWCIVGRDSMLTPGEVEMGAVPAWCFIKPVKGLRAERPMRVSSLGVTVEMDDPGSNARDNLISWSNF</sequence>